<keyword evidence="2" id="KW-0472">Membrane</keyword>
<keyword evidence="2" id="KW-1133">Transmembrane helix</keyword>
<dbReference type="RefSeq" id="WP_129987569.1">
    <property type="nucleotide sequence ID" value="NZ_SDPU01000022.1"/>
</dbReference>
<evidence type="ECO:0008006" key="5">
    <source>
        <dbReference type="Google" id="ProtNLM"/>
    </source>
</evidence>
<feature type="compositionally biased region" description="Basic and acidic residues" evidence="1">
    <location>
        <begin position="1"/>
        <end position="14"/>
    </location>
</feature>
<keyword evidence="4" id="KW-1185">Reference proteome</keyword>
<protein>
    <recommendedName>
        <fullName evidence="5">WD40 repeat domain-containing protein</fullName>
    </recommendedName>
</protein>
<feature type="region of interest" description="Disordered" evidence="1">
    <location>
        <begin position="1"/>
        <end position="27"/>
    </location>
</feature>
<comment type="caution">
    <text evidence="3">The sequence shown here is derived from an EMBL/GenBank/DDBJ whole genome shotgun (WGS) entry which is preliminary data.</text>
</comment>
<dbReference type="AlphaFoldDB" id="A0A4Q5J3F2"/>
<dbReference type="OrthoDB" id="3779542at2"/>
<accession>A0A4Q5J3F2</accession>
<dbReference type="EMBL" id="SDPU01000022">
    <property type="protein sequence ID" value="RYU11981.1"/>
    <property type="molecule type" value="Genomic_DNA"/>
</dbReference>
<evidence type="ECO:0000256" key="1">
    <source>
        <dbReference type="SAM" id="MobiDB-lite"/>
    </source>
</evidence>
<name>A0A4Q5J3F2_9ACTN</name>
<gene>
    <name evidence="3" type="ORF">ETU37_12050</name>
</gene>
<dbReference type="Proteomes" id="UP000291189">
    <property type="component" value="Unassembled WGS sequence"/>
</dbReference>
<sequence length="439" mass="46770">MSTDLRERLADIADRSGGAPPPPDLWQRGVHRRRRTRVVQALAAAVVVGVVALVLPPPATTPDRPAPVDSRPRGPAIPDRLVTPPTRLDGTGGDPFGPLAVVAGAGRASGFLGTDTSNGWVGVSAATGEYRFLDLPSRVDPGAEVPFLHDEVVLSPDGRSVAYWLDHPDDPGRVGGWAAYDSVTGDAVEHRVRSDLGLAPGLLTWSKDDELVVGYGVVTERGGSGWSSTSAPLTIWDVTSPDDPRELPRSFIDASWIVPTRAGFAGFVDGDVVRWSRGRTQPDYQRPVTGQGDNASEGTISPAGDRLVMVEQLGTGMAERLLVGEIGPAGTTLEPLPLDVEVFDVVGWADDEHVVVRGVLGGSAAILSVDVRTGEHRLLVREERENWVGRPQYATDLWSQPTVSRPEPEAPPPWWLYGAGAAVLGLGVLGARRWRRAGA</sequence>
<evidence type="ECO:0000313" key="3">
    <source>
        <dbReference type="EMBL" id="RYU11981.1"/>
    </source>
</evidence>
<feature type="region of interest" description="Disordered" evidence="1">
    <location>
        <begin position="56"/>
        <end position="93"/>
    </location>
</feature>
<proteinExistence type="predicted"/>
<feature type="transmembrane region" description="Helical" evidence="2">
    <location>
        <begin position="414"/>
        <end position="431"/>
    </location>
</feature>
<evidence type="ECO:0000313" key="4">
    <source>
        <dbReference type="Proteomes" id="UP000291189"/>
    </source>
</evidence>
<feature type="region of interest" description="Disordered" evidence="1">
    <location>
        <begin position="281"/>
        <end position="301"/>
    </location>
</feature>
<reference evidence="3 4" key="1">
    <citation type="submission" date="2019-01" db="EMBL/GenBank/DDBJ databases">
        <title>Nocardioides guangzhouensis sp. nov., an actinobacterium isolated from soil.</title>
        <authorList>
            <person name="Fu Y."/>
            <person name="Cai Y."/>
            <person name="Lin Z."/>
            <person name="Chen P."/>
        </authorList>
    </citation>
    <scope>NUCLEOTIDE SEQUENCE [LARGE SCALE GENOMIC DNA]</scope>
    <source>
        <strain evidence="3 4">NBRC 105384</strain>
    </source>
</reference>
<feature type="transmembrane region" description="Helical" evidence="2">
    <location>
        <begin position="38"/>
        <end position="55"/>
    </location>
</feature>
<organism evidence="3 4">
    <name type="scientific">Nocardioides iriomotensis</name>
    <dbReference type="NCBI Taxonomy" id="715784"/>
    <lineage>
        <taxon>Bacteria</taxon>
        <taxon>Bacillati</taxon>
        <taxon>Actinomycetota</taxon>
        <taxon>Actinomycetes</taxon>
        <taxon>Propionibacteriales</taxon>
        <taxon>Nocardioidaceae</taxon>
        <taxon>Nocardioides</taxon>
    </lineage>
</organism>
<evidence type="ECO:0000256" key="2">
    <source>
        <dbReference type="SAM" id="Phobius"/>
    </source>
</evidence>
<keyword evidence="2" id="KW-0812">Transmembrane</keyword>